<feature type="non-terminal residue" evidence="1">
    <location>
        <position position="88"/>
    </location>
</feature>
<dbReference type="AlphaFoldDB" id="A0A8J9UGI9"/>
<protein>
    <submittedName>
        <fullName evidence="1">Uncharacterized protein</fullName>
    </submittedName>
</protein>
<gene>
    <name evidence="1" type="ORF">BINO364_LOCUS6218</name>
</gene>
<sequence length="88" mass="9985">MWLRLVVTAHITSDDDAAKTIHVKIVHKNKQTSIQLVFMFMSYASEYIERLGNIPRNRRGMSARPVAGAVGHVQLQLKDRNIAKLPKC</sequence>
<dbReference type="Proteomes" id="UP000838878">
    <property type="component" value="Chromosome 14"/>
</dbReference>
<name>A0A8J9UGI9_9NEOP</name>
<evidence type="ECO:0000313" key="1">
    <source>
        <dbReference type="EMBL" id="CAH0719931.1"/>
    </source>
</evidence>
<keyword evidence="2" id="KW-1185">Reference proteome</keyword>
<reference evidence="1" key="1">
    <citation type="submission" date="2021-12" db="EMBL/GenBank/DDBJ databases">
        <authorList>
            <person name="Martin H S."/>
        </authorList>
    </citation>
    <scope>NUCLEOTIDE SEQUENCE</scope>
</reference>
<evidence type="ECO:0000313" key="2">
    <source>
        <dbReference type="Proteomes" id="UP000838878"/>
    </source>
</evidence>
<organism evidence="1 2">
    <name type="scientific">Brenthis ino</name>
    <name type="common">lesser marbled fritillary</name>
    <dbReference type="NCBI Taxonomy" id="405034"/>
    <lineage>
        <taxon>Eukaryota</taxon>
        <taxon>Metazoa</taxon>
        <taxon>Ecdysozoa</taxon>
        <taxon>Arthropoda</taxon>
        <taxon>Hexapoda</taxon>
        <taxon>Insecta</taxon>
        <taxon>Pterygota</taxon>
        <taxon>Neoptera</taxon>
        <taxon>Endopterygota</taxon>
        <taxon>Lepidoptera</taxon>
        <taxon>Glossata</taxon>
        <taxon>Ditrysia</taxon>
        <taxon>Papilionoidea</taxon>
        <taxon>Nymphalidae</taxon>
        <taxon>Heliconiinae</taxon>
        <taxon>Argynnini</taxon>
        <taxon>Brenthis</taxon>
    </lineage>
</organism>
<proteinExistence type="predicted"/>
<dbReference type="EMBL" id="OV170234">
    <property type="protein sequence ID" value="CAH0719931.1"/>
    <property type="molecule type" value="Genomic_DNA"/>
</dbReference>
<accession>A0A8J9UGI9</accession>